<dbReference type="PANTHER" id="PTHR33047">
    <property type="entry name" value="PROTEIN TAR1"/>
    <property type="match status" value="1"/>
</dbReference>
<feature type="region of interest" description="Disordered" evidence="1">
    <location>
        <begin position="129"/>
        <end position="183"/>
    </location>
</feature>
<organism evidence="2 3">
    <name type="scientific">Stephania yunnanensis</name>
    <dbReference type="NCBI Taxonomy" id="152371"/>
    <lineage>
        <taxon>Eukaryota</taxon>
        <taxon>Viridiplantae</taxon>
        <taxon>Streptophyta</taxon>
        <taxon>Embryophyta</taxon>
        <taxon>Tracheophyta</taxon>
        <taxon>Spermatophyta</taxon>
        <taxon>Magnoliopsida</taxon>
        <taxon>Ranunculales</taxon>
        <taxon>Menispermaceae</taxon>
        <taxon>Menispermoideae</taxon>
        <taxon>Cissampelideae</taxon>
        <taxon>Stephania</taxon>
    </lineage>
</organism>
<evidence type="ECO:0000313" key="3">
    <source>
        <dbReference type="Proteomes" id="UP001420932"/>
    </source>
</evidence>
<proteinExistence type="predicted"/>
<feature type="compositionally biased region" description="Basic residues" evidence="1">
    <location>
        <begin position="145"/>
        <end position="155"/>
    </location>
</feature>
<evidence type="ECO:0000313" key="2">
    <source>
        <dbReference type="EMBL" id="KAK9080895.1"/>
    </source>
</evidence>
<accession>A0AAP0HFF3</accession>
<comment type="caution">
    <text evidence="2">The sequence shown here is derived from an EMBL/GenBank/DDBJ whole genome shotgun (WGS) entry which is preliminary data.</text>
</comment>
<dbReference type="AlphaFoldDB" id="A0AAP0HFF3"/>
<feature type="region of interest" description="Disordered" evidence="1">
    <location>
        <begin position="204"/>
        <end position="308"/>
    </location>
</feature>
<protein>
    <submittedName>
        <fullName evidence="2">Uncharacterized protein</fullName>
    </submittedName>
</protein>
<keyword evidence="3" id="KW-1185">Reference proteome</keyword>
<reference evidence="2 3" key="1">
    <citation type="submission" date="2024-01" db="EMBL/GenBank/DDBJ databases">
        <title>Genome assemblies of Stephania.</title>
        <authorList>
            <person name="Yang L."/>
        </authorList>
    </citation>
    <scope>NUCLEOTIDE SEQUENCE [LARGE SCALE GENOMIC DNA]</scope>
    <source>
        <strain evidence="2">YNDBR</strain>
        <tissue evidence="2">Leaf</tissue>
    </source>
</reference>
<dbReference type="EMBL" id="JBBNAF010000061">
    <property type="protein sequence ID" value="KAK9080895.1"/>
    <property type="molecule type" value="Genomic_DNA"/>
</dbReference>
<sequence length="308" mass="34012">MTRALGGLGPYRAWQRATAHAPPFSSLDSDLEAFAVIPHTVASRIGFSTKRDDQLCESTVPLVLDDEAFGYLKRVIVTPAVYPRLVEFLHFDIRSTGVNHIALASAGPSQCFVLIKQIPLVRTRLESTTFDARGRPSKEPFQVRPRQHAVARSRRGSSFEQPAASRRVRTRTPCPPPSSQSFSRLRSILPTSLAYILPSTAGRSPWRPDAVMSTTGANDTRSSGFSRAAGRTDTTNVRCSSSSPDPTSAEPFPGGAVVKRKDNSSRGPRRRLRLPNVAVNRRVPVQNFNPIPFRSSRETRFRRGYPDS</sequence>
<name>A0AAP0HFF3_9MAGN</name>
<gene>
    <name evidence="2" type="ORF">Syun_031930</name>
</gene>
<evidence type="ECO:0000256" key="1">
    <source>
        <dbReference type="SAM" id="MobiDB-lite"/>
    </source>
</evidence>
<dbReference type="PANTHER" id="PTHR33047:SF42">
    <property type="entry name" value="PROTEIN TAR1"/>
    <property type="match status" value="1"/>
</dbReference>
<feature type="compositionally biased region" description="Polar residues" evidence="1">
    <location>
        <begin position="212"/>
        <end position="225"/>
    </location>
</feature>
<dbReference type="Proteomes" id="UP001420932">
    <property type="component" value="Unassembled WGS sequence"/>
</dbReference>
<dbReference type="InterPro" id="IPR052997">
    <property type="entry name" value="RRT15-like"/>
</dbReference>
<feature type="compositionally biased region" description="Polar residues" evidence="1">
    <location>
        <begin position="232"/>
        <end position="246"/>
    </location>
</feature>
<feature type="compositionally biased region" description="Basic and acidic residues" evidence="1">
    <location>
        <begin position="295"/>
        <end position="308"/>
    </location>
</feature>